<feature type="region of interest" description="Disordered" evidence="1">
    <location>
        <begin position="95"/>
        <end position="117"/>
    </location>
</feature>
<evidence type="ECO:0000256" key="1">
    <source>
        <dbReference type="SAM" id="MobiDB-lite"/>
    </source>
</evidence>
<dbReference type="AlphaFoldDB" id="A0A0L0RWI8"/>
<accession>A0A0L0RWI8</accession>
<name>A0A0L0RWI8_ALLM3</name>
<sequence>MRQPNSPEFRCVQPVTTAALDPTRVSRPVPLDRAHCSPTNLPHCTRPDQELLISPSRRASPANPHSHPSACPPHPRIACSPRRQHDLVAAPQQLRGRSCRTPATAGQGCTAAQDGARPAHACRCREA</sequence>
<gene>
    <name evidence="2" type="ORF">AMAG_00429</name>
</gene>
<protein>
    <submittedName>
        <fullName evidence="2">Uncharacterized protein</fullName>
    </submittedName>
</protein>
<keyword evidence="3" id="KW-1185">Reference proteome</keyword>
<feature type="compositionally biased region" description="Low complexity" evidence="1">
    <location>
        <begin position="59"/>
        <end position="69"/>
    </location>
</feature>
<evidence type="ECO:0000313" key="2">
    <source>
        <dbReference type="EMBL" id="KNE54455.1"/>
    </source>
</evidence>
<dbReference type="VEuPathDB" id="FungiDB:AMAG_00429"/>
<dbReference type="Proteomes" id="UP000054350">
    <property type="component" value="Unassembled WGS sequence"/>
</dbReference>
<reference evidence="3" key="2">
    <citation type="submission" date="2009-11" db="EMBL/GenBank/DDBJ databases">
        <title>The Genome Sequence of Allomyces macrogynus strain ATCC 38327.</title>
        <authorList>
            <consortium name="The Broad Institute Genome Sequencing Platform"/>
            <person name="Russ C."/>
            <person name="Cuomo C."/>
            <person name="Shea T."/>
            <person name="Young S.K."/>
            <person name="Zeng Q."/>
            <person name="Koehrsen M."/>
            <person name="Haas B."/>
            <person name="Borodovsky M."/>
            <person name="Guigo R."/>
            <person name="Alvarado L."/>
            <person name="Berlin A."/>
            <person name="Borenstein D."/>
            <person name="Chen Z."/>
            <person name="Engels R."/>
            <person name="Freedman E."/>
            <person name="Gellesch M."/>
            <person name="Goldberg J."/>
            <person name="Griggs A."/>
            <person name="Gujja S."/>
            <person name="Heiman D."/>
            <person name="Hepburn T."/>
            <person name="Howarth C."/>
            <person name="Jen D."/>
            <person name="Larson L."/>
            <person name="Lewis B."/>
            <person name="Mehta T."/>
            <person name="Park D."/>
            <person name="Pearson M."/>
            <person name="Roberts A."/>
            <person name="Saif S."/>
            <person name="Shenoy N."/>
            <person name="Sisk P."/>
            <person name="Stolte C."/>
            <person name="Sykes S."/>
            <person name="Walk T."/>
            <person name="White J."/>
            <person name="Yandava C."/>
            <person name="Burger G."/>
            <person name="Gray M.W."/>
            <person name="Holland P.W.H."/>
            <person name="King N."/>
            <person name="Lang F.B.F."/>
            <person name="Roger A.J."/>
            <person name="Ruiz-Trillo I."/>
            <person name="Lander E."/>
            <person name="Nusbaum C."/>
        </authorList>
    </citation>
    <scope>NUCLEOTIDE SEQUENCE [LARGE SCALE GENOMIC DNA]</scope>
    <source>
        <strain evidence="3">ATCC 38327</strain>
    </source>
</reference>
<organism evidence="2 3">
    <name type="scientific">Allomyces macrogynus (strain ATCC 38327)</name>
    <name type="common">Allomyces javanicus var. macrogynus</name>
    <dbReference type="NCBI Taxonomy" id="578462"/>
    <lineage>
        <taxon>Eukaryota</taxon>
        <taxon>Fungi</taxon>
        <taxon>Fungi incertae sedis</taxon>
        <taxon>Blastocladiomycota</taxon>
        <taxon>Blastocladiomycetes</taxon>
        <taxon>Blastocladiales</taxon>
        <taxon>Blastocladiaceae</taxon>
        <taxon>Allomyces</taxon>
    </lineage>
</organism>
<feature type="region of interest" description="Disordered" evidence="1">
    <location>
        <begin position="23"/>
        <end position="78"/>
    </location>
</feature>
<proteinExistence type="predicted"/>
<dbReference type="EMBL" id="GG745328">
    <property type="protein sequence ID" value="KNE54455.1"/>
    <property type="molecule type" value="Genomic_DNA"/>
</dbReference>
<reference evidence="2 3" key="1">
    <citation type="submission" date="2009-11" db="EMBL/GenBank/DDBJ databases">
        <title>Annotation of Allomyces macrogynus ATCC 38327.</title>
        <authorList>
            <consortium name="The Broad Institute Genome Sequencing Platform"/>
            <person name="Russ C."/>
            <person name="Cuomo C."/>
            <person name="Burger G."/>
            <person name="Gray M.W."/>
            <person name="Holland P.W.H."/>
            <person name="King N."/>
            <person name="Lang F.B.F."/>
            <person name="Roger A.J."/>
            <person name="Ruiz-Trillo I."/>
            <person name="Young S.K."/>
            <person name="Zeng Q."/>
            <person name="Gargeya S."/>
            <person name="Fitzgerald M."/>
            <person name="Haas B."/>
            <person name="Abouelleil A."/>
            <person name="Alvarado L."/>
            <person name="Arachchi H.M."/>
            <person name="Berlin A."/>
            <person name="Chapman S.B."/>
            <person name="Gearin G."/>
            <person name="Goldberg J."/>
            <person name="Griggs A."/>
            <person name="Gujja S."/>
            <person name="Hansen M."/>
            <person name="Heiman D."/>
            <person name="Howarth C."/>
            <person name="Larimer J."/>
            <person name="Lui A."/>
            <person name="MacDonald P.J.P."/>
            <person name="McCowen C."/>
            <person name="Montmayeur A."/>
            <person name="Murphy C."/>
            <person name="Neiman D."/>
            <person name="Pearson M."/>
            <person name="Priest M."/>
            <person name="Roberts A."/>
            <person name="Saif S."/>
            <person name="Shea T."/>
            <person name="Sisk P."/>
            <person name="Stolte C."/>
            <person name="Sykes S."/>
            <person name="Wortman J."/>
            <person name="Nusbaum C."/>
            <person name="Birren B."/>
        </authorList>
    </citation>
    <scope>NUCLEOTIDE SEQUENCE [LARGE SCALE GENOMIC DNA]</scope>
    <source>
        <strain evidence="2 3">ATCC 38327</strain>
    </source>
</reference>
<evidence type="ECO:0000313" key="3">
    <source>
        <dbReference type="Proteomes" id="UP000054350"/>
    </source>
</evidence>